<keyword evidence="2" id="KW-1185">Reference proteome</keyword>
<sequence length="82" mass="9351">MATFTSSLPDHLLQLLEKKAKALGMPKNKLIEKALTIYLDQLNKNAYAQSFKRMANDKNLLTMAEEGMEDYLSQLEAEDEKD</sequence>
<evidence type="ECO:0000313" key="1">
    <source>
        <dbReference type="EMBL" id="PKR81072.1"/>
    </source>
</evidence>
<name>A0A2I0R3B0_9FLAO</name>
<accession>A0A2I0R3B0</accession>
<gene>
    <name evidence="1" type="ORF">CW751_05670</name>
</gene>
<dbReference type="GO" id="GO:0006355">
    <property type="term" value="P:regulation of DNA-templated transcription"/>
    <property type="evidence" value="ECO:0007669"/>
    <property type="project" value="InterPro"/>
</dbReference>
<evidence type="ECO:0000313" key="2">
    <source>
        <dbReference type="Proteomes" id="UP000236654"/>
    </source>
</evidence>
<dbReference type="InterPro" id="IPR013321">
    <property type="entry name" value="Arc_rbn_hlx_hlx"/>
</dbReference>
<dbReference type="OrthoDB" id="826419at2"/>
<comment type="caution">
    <text evidence="1">The sequence shown here is derived from an EMBL/GenBank/DDBJ whole genome shotgun (WGS) entry which is preliminary data.</text>
</comment>
<protein>
    <submittedName>
        <fullName evidence="1">CopG family transcriptional regulator</fullName>
    </submittedName>
</protein>
<organism evidence="1 2">
    <name type="scientific">Brumimicrobium salinarum</name>
    <dbReference type="NCBI Taxonomy" id="2058658"/>
    <lineage>
        <taxon>Bacteria</taxon>
        <taxon>Pseudomonadati</taxon>
        <taxon>Bacteroidota</taxon>
        <taxon>Flavobacteriia</taxon>
        <taxon>Flavobacteriales</taxon>
        <taxon>Crocinitomicaceae</taxon>
        <taxon>Brumimicrobium</taxon>
    </lineage>
</organism>
<dbReference type="RefSeq" id="WP_101334032.1">
    <property type="nucleotide sequence ID" value="NZ_PJNI01000005.1"/>
</dbReference>
<dbReference type="Proteomes" id="UP000236654">
    <property type="component" value="Unassembled WGS sequence"/>
</dbReference>
<reference evidence="1 2" key="1">
    <citation type="submission" date="2017-12" db="EMBL/GenBank/DDBJ databases">
        <title>The draft genome sequence of Brumimicrobium saltpan LHR20.</title>
        <authorList>
            <person name="Do Z.-J."/>
            <person name="Luo H.-R."/>
        </authorList>
    </citation>
    <scope>NUCLEOTIDE SEQUENCE [LARGE SCALE GENOMIC DNA]</scope>
    <source>
        <strain evidence="1 2">LHR20</strain>
    </source>
</reference>
<dbReference type="AlphaFoldDB" id="A0A2I0R3B0"/>
<proteinExistence type="predicted"/>
<dbReference type="Gene3D" id="1.10.1220.10">
    <property type="entry name" value="Met repressor-like"/>
    <property type="match status" value="1"/>
</dbReference>
<dbReference type="EMBL" id="PJNI01000005">
    <property type="protein sequence ID" value="PKR81072.1"/>
    <property type="molecule type" value="Genomic_DNA"/>
</dbReference>